<evidence type="ECO:0000256" key="3">
    <source>
        <dbReference type="ARBA" id="ARBA00022840"/>
    </source>
</evidence>
<dbReference type="GeneID" id="93369931"/>
<keyword evidence="2" id="KW-0547">Nucleotide-binding</keyword>
<feature type="domain" description="ABC transporter" evidence="4">
    <location>
        <begin position="24"/>
        <end position="253"/>
    </location>
</feature>
<keyword evidence="1" id="KW-0813">Transport</keyword>
<dbReference type="InterPro" id="IPR015854">
    <property type="entry name" value="ABC_transpr_LolD-like"/>
</dbReference>
<dbReference type="Pfam" id="PF00005">
    <property type="entry name" value="ABC_tran"/>
    <property type="match status" value="1"/>
</dbReference>
<evidence type="ECO:0000256" key="2">
    <source>
        <dbReference type="ARBA" id="ARBA00022741"/>
    </source>
</evidence>
<dbReference type="SMART" id="SM00382">
    <property type="entry name" value="AAA"/>
    <property type="match status" value="1"/>
</dbReference>
<proteinExistence type="predicted"/>
<dbReference type="KEGG" id="nsr:NS506_07040"/>
<dbReference type="RefSeq" id="WP_081985964.1">
    <property type="nucleotide sequence ID" value="NZ_AP017900.1"/>
</dbReference>
<evidence type="ECO:0000313" key="5">
    <source>
        <dbReference type="EMBL" id="APB01067.1"/>
    </source>
</evidence>
<organism evidence="5 6">
    <name type="scientific">Nocardia seriolae</name>
    <dbReference type="NCBI Taxonomy" id="37332"/>
    <lineage>
        <taxon>Bacteria</taxon>
        <taxon>Bacillati</taxon>
        <taxon>Actinomycetota</taxon>
        <taxon>Actinomycetes</taxon>
        <taxon>Mycobacteriales</taxon>
        <taxon>Nocardiaceae</taxon>
        <taxon>Nocardia</taxon>
    </lineage>
</organism>
<dbReference type="CDD" id="cd03255">
    <property type="entry name" value="ABC_MJ0796_LolCDE_FtsE"/>
    <property type="match status" value="1"/>
</dbReference>
<dbReference type="InterPro" id="IPR017871">
    <property type="entry name" value="ABC_transporter-like_CS"/>
</dbReference>
<dbReference type="SUPFAM" id="SSF52540">
    <property type="entry name" value="P-loop containing nucleoside triphosphate hydrolases"/>
    <property type="match status" value="1"/>
</dbReference>
<dbReference type="InterPro" id="IPR027417">
    <property type="entry name" value="P-loop_NTPase"/>
</dbReference>
<dbReference type="EMBL" id="CP017839">
    <property type="protein sequence ID" value="APB01067.1"/>
    <property type="molecule type" value="Genomic_DNA"/>
</dbReference>
<evidence type="ECO:0000259" key="4">
    <source>
        <dbReference type="PROSITE" id="PS50893"/>
    </source>
</evidence>
<dbReference type="GO" id="GO:0005524">
    <property type="term" value="F:ATP binding"/>
    <property type="evidence" value="ECO:0007669"/>
    <property type="project" value="UniProtKB-KW"/>
</dbReference>
<dbReference type="GO" id="GO:0022857">
    <property type="term" value="F:transmembrane transporter activity"/>
    <property type="evidence" value="ECO:0007669"/>
    <property type="project" value="UniProtKB-ARBA"/>
</dbReference>
<gene>
    <name evidence="5" type="ORF">NS506_07040</name>
</gene>
<evidence type="ECO:0000256" key="1">
    <source>
        <dbReference type="ARBA" id="ARBA00022448"/>
    </source>
</evidence>
<dbReference type="AlphaFoldDB" id="A0ABC8B3X7"/>
<dbReference type="InterPro" id="IPR003439">
    <property type="entry name" value="ABC_transporter-like_ATP-bd"/>
</dbReference>
<dbReference type="GO" id="GO:0098796">
    <property type="term" value="C:membrane protein complex"/>
    <property type="evidence" value="ECO:0007669"/>
    <property type="project" value="UniProtKB-ARBA"/>
</dbReference>
<dbReference type="Proteomes" id="UP000180166">
    <property type="component" value="Chromosome"/>
</dbReference>
<dbReference type="PROSITE" id="PS00211">
    <property type="entry name" value="ABC_TRANSPORTER_1"/>
    <property type="match status" value="1"/>
</dbReference>
<name>A0ABC8B3X7_9NOCA</name>
<dbReference type="FunFam" id="3.40.50.300:FF:000032">
    <property type="entry name" value="Export ABC transporter ATP-binding protein"/>
    <property type="match status" value="1"/>
</dbReference>
<accession>A0ABC8B3X7</accession>
<sequence length="255" mass="26801">MSRHAHVDPLAAAEAAAASGAPALRMTGVGKTYGSGPGQVVALHGVDLEVRPGEFVVLLGPSGSGKTTLLNLVGGIEEPSTGVIEVAGMDIGTLKDKQRTAFRRDRVGFVFQFFNLVPTLTAQENVEVLAELTGPNAAVRSHDALGLVGVGDVADRFPGQLSGGQQQRVAIARAIVKEPPLLLCDEPTGSLDLTTGRQVLGVLRDLAREGHHTVLLVTHNSEIARMADRVVWLRSGAISSSQTVARPVEASELQW</sequence>
<dbReference type="InterPro" id="IPR003593">
    <property type="entry name" value="AAA+_ATPase"/>
</dbReference>
<dbReference type="PROSITE" id="PS50893">
    <property type="entry name" value="ABC_TRANSPORTER_2"/>
    <property type="match status" value="1"/>
</dbReference>
<keyword evidence="3 5" id="KW-0067">ATP-binding</keyword>
<dbReference type="InterPro" id="IPR017911">
    <property type="entry name" value="MacB-like_ATP-bd"/>
</dbReference>
<dbReference type="Gene3D" id="3.40.50.300">
    <property type="entry name" value="P-loop containing nucleotide triphosphate hydrolases"/>
    <property type="match status" value="1"/>
</dbReference>
<protein>
    <submittedName>
        <fullName evidence="5">Macrolide export ATP-binding/permease protein MacB 1/2</fullName>
    </submittedName>
</protein>
<reference evidence="5 6" key="1">
    <citation type="submission" date="2016-10" db="EMBL/GenBank/DDBJ databases">
        <title>Genome sequence of Nocardia seriolae strain EM150506, isolated from Anguila japonica.</title>
        <authorList>
            <person name="Han H.-J."/>
        </authorList>
    </citation>
    <scope>NUCLEOTIDE SEQUENCE [LARGE SCALE GENOMIC DNA]</scope>
    <source>
        <strain evidence="5 6">EM150506</strain>
    </source>
</reference>
<evidence type="ECO:0000313" key="6">
    <source>
        <dbReference type="Proteomes" id="UP000180166"/>
    </source>
</evidence>
<dbReference type="PANTHER" id="PTHR24220">
    <property type="entry name" value="IMPORT ATP-BINDING PROTEIN"/>
    <property type="match status" value="1"/>
</dbReference>